<dbReference type="SUPFAM" id="SSF81383">
    <property type="entry name" value="F-box domain"/>
    <property type="match status" value="1"/>
</dbReference>
<dbReference type="InterPro" id="IPR050233">
    <property type="entry name" value="A_thaliana_F-box"/>
</dbReference>
<dbReference type="AlphaFoldDB" id="A0A6D2ICB4"/>
<evidence type="ECO:0000313" key="2">
    <source>
        <dbReference type="EMBL" id="CAA7023637.1"/>
    </source>
</evidence>
<dbReference type="PANTHER" id="PTHR47993:SF337">
    <property type="entry name" value="F-BOX DOMAIN-CONTAINING PROTEIN"/>
    <property type="match status" value="1"/>
</dbReference>
<dbReference type="InterPro" id="IPR017451">
    <property type="entry name" value="F-box-assoc_interact_dom"/>
</dbReference>
<proteinExistence type="predicted"/>
<dbReference type="Pfam" id="PF07734">
    <property type="entry name" value="FBA_1"/>
    <property type="match status" value="2"/>
</dbReference>
<gene>
    <name evidence="2" type="ORF">MERR_LOCUS10872</name>
</gene>
<dbReference type="InterPro" id="IPR006527">
    <property type="entry name" value="F-box-assoc_dom_typ1"/>
</dbReference>
<accession>A0A6D2ICB4</accession>
<dbReference type="NCBIfam" id="TIGR01640">
    <property type="entry name" value="F_box_assoc_1"/>
    <property type="match status" value="2"/>
</dbReference>
<comment type="caution">
    <text evidence="2">The sequence shown here is derived from an EMBL/GenBank/DDBJ whole genome shotgun (WGS) entry which is preliminary data.</text>
</comment>
<protein>
    <recommendedName>
        <fullName evidence="1">F-box associated beta-propeller type 1 domain-containing protein</fullName>
    </recommendedName>
</protein>
<dbReference type="Proteomes" id="UP000467841">
    <property type="component" value="Unassembled WGS sequence"/>
</dbReference>
<dbReference type="InterPro" id="IPR036047">
    <property type="entry name" value="F-box-like_dom_sf"/>
</dbReference>
<sequence length="382" mass="43902">MTTRICDLPPKLVGEKILTKVPITSLREVRLTCKLWLSLSQDWILGQEAAATRQQFLGFMTMDDKVCSLKFNLRKEENLIDLSFKQVETLNQVEISKVFYSDGLLLCVAKDNSRLVAWNPYLGQTITIRPRTSFHRLDNYAIGYDKKTRNHKILRLEVTPDWEMEFFQRGVSVKGNSYFYAQGKLMSDLTSFREGEGLHITDCADFLLCFDFTREKMGPRLPLPFHAFGDTVTLSCVRQEQLAALYQQGEDYSDALEVWVTTRVEPEDVSWSMFLKVDMKPHTSLGVGRIQDDYGSFFIDEEEKVVVVFDVDGFLHTEESPRYHTAFVIGEDGYFKTVSLGEAPNIYKLDRVWVTGHFYVPQHFSPPLVCSSSYLPSLVQLN</sequence>
<organism evidence="2 3">
    <name type="scientific">Microthlaspi erraticum</name>
    <dbReference type="NCBI Taxonomy" id="1685480"/>
    <lineage>
        <taxon>Eukaryota</taxon>
        <taxon>Viridiplantae</taxon>
        <taxon>Streptophyta</taxon>
        <taxon>Embryophyta</taxon>
        <taxon>Tracheophyta</taxon>
        <taxon>Spermatophyta</taxon>
        <taxon>Magnoliopsida</taxon>
        <taxon>eudicotyledons</taxon>
        <taxon>Gunneridae</taxon>
        <taxon>Pentapetalae</taxon>
        <taxon>rosids</taxon>
        <taxon>malvids</taxon>
        <taxon>Brassicales</taxon>
        <taxon>Brassicaceae</taxon>
        <taxon>Coluteocarpeae</taxon>
        <taxon>Microthlaspi</taxon>
    </lineage>
</organism>
<dbReference type="OrthoDB" id="1031700at2759"/>
<dbReference type="EMBL" id="CACVBM020000799">
    <property type="protein sequence ID" value="CAA7023637.1"/>
    <property type="molecule type" value="Genomic_DNA"/>
</dbReference>
<feature type="domain" description="F-box associated beta-propeller type 1" evidence="1">
    <location>
        <begin position="58"/>
        <end position="155"/>
    </location>
</feature>
<reference evidence="2" key="1">
    <citation type="submission" date="2020-01" db="EMBL/GenBank/DDBJ databases">
        <authorList>
            <person name="Mishra B."/>
        </authorList>
    </citation>
    <scope>NUCLEOTIDE SEQUENCE [LARGE SCALE GENOMIC DNA]</scope>
</reference>
<dbReference type="PANTHER" id="PTHR47993">
    <property type="entry name" value="OS09G0372900 PROTEIN-RELATED"/>
    <property type="match status" value="1"/>
</dbReference>
<name>A0A6D2ICB4_9BRAS</name>
<evidence type="ECO:0000313" key="3">
    <source>
        <dbReference type="Proteomes" id="UP000467841"/>
    </source>
</evidence>
<evidence type="ECO:0000259" key="1">
    <source>
        <dbReference type="Pfam" id="PF07734"/>
    </source>
</evidence>
<keyword evidence="3" id="KW-1185">Reference proteome</keyword>
<feature type="domain" description="F-box associated beta-propeller type 1" evidence="1">
    <location>
        <begin position="157"/>
        <end position="381"/>
    </location>
</feature>